<dbReference type="EMBL" id="BK013837">
    <property type="protein sequence ID" value="DAD51502.1"/>
    <property type="molecule type" value="Genomic_RNA"/>
</dbReference>
<gene>
    <name evidence="1" type="primary">Zoerhiza.1_2_2</name>
</gene>
<name>A0A8S5L0S2_9VIRU</name>
<organism evidence="1 2">
    <name type="scientific">ssRNA phage Zoerhiza.1_2</name>
    <dbReference type="NCBI Taxonomy" id="2786761"/>
    <lineage>
        <taxon>Viruses</taxon>
        <taxon>Riboviria</taxon>
        <taxon>Orthornavirae</taxon>
        <taxon>Lenarviricota</taxon>
        <taxon>Leviviricetes</taxon>
        <taxon>Timlovirales</taxon>
        <taxon>Steitzviridae</taxon>
        <taxon>Hodnevirus</taxon>
        <taxon>Hodnevirus terrivivens</taxon>
        <taxon>Gredihovirus terrivivens</taxon>
    </lineage>
</organism>
<evidence type="ECO:0000313" key="1">
    <source>
        <dbReference type="EMBL" id="DAD51502.1"/>
    </source>
</evidence>
<sequence length="143" mass="15439">MLLDVDPCVEPLGLETRVLGVMPMAFTDPLSVTISAVTTPLPRTSMADDESKYTSADGLIQVLASHDSGKRLRHVLRINHSKLAADPFRPSENVKVSMSHYQVFDIPIAGYTAAEILAVYTGFKTLYTASSDALITKLLGGES</sequence>
<dbReference type="Proteomes" id="UP000680139">
    <property type="component" value="Segment"/>
</dbReference>
<accession>A0A8S5L0S2</accession>
<keyword evidence="2" id="KW-1185">Reference proteome</keyword>
<keyword evidence="1" id="KW-0946">Virion</keyword>
<protein>
    <submittedName>
        <fullName evidence="1">Coat protein</fullName>
    </submittedName>
</protein>
<reference evidence="1" key="1">
    <citation type="submission" date="2020-09" db="EMBL/GenBank/DDBJ databases">
        <title>Leviviricetes taxonomy.</title>
        <authorList>
            <person name="Stockdale S.R."/>
            <person name="Callanan J."/>
            <person name="Adriaenssens E.M."/>
            <person name="Kuhn J.H."/>
            <person name="Rumnieks J."/>
            <person name="Shkoporov A."/>
            <person name="Draper L.A."/>
            <person name="Ross P."/>
            <person name="Hill C."/>
        </authorList>
    </citation>
    <scope>NUCLEOTIDE SEQUENCE</scope>
</reference>
<dbReference type="GeneID" id="80400125"/>
<dbReference type="KEGG" id="vg:80400125"/>
<dbReference type="GO" id="GO:0019028">
    <property type="term" value="C:viral capsid"/>
    <property type="evidence" value="ECO:0007669"/>
    <property type="project" value="UniProtKB-KW"/>
</dbReference>
<keyword evidence="1" id="KW-0167">Capsid protein</keyword>
<proteinExistence type="predicted"/>
<dbReference type="RefSeq" id="YP_010770639.1">
    <property type="nucleotide sequence ID" value="NC_074347.1"/>
</dbReference>
<evidence type="ECO:0000313" key="2">
    <source>
        <dbReference type="Proteomes" id="UP000680139"/>
    </source>
</evidence>